<reference evidence="2 3" key="1">
    <citation type="submission" date="2018-06" db="EMBL/GenBank/DDBJ databases">
        <title>Genomic Encyclopedia of Type Strains, Phase III (KMG-III): the genomes of soil and plant-associated and newly described type strains.</title>
        <authorList>
            <person name="Whitman W."/>
        </authorList>
    </citation>
    <scope>NUCLEOTIDE SEQUENCE [LARGE SCALE GENOMIC DNA]</scope>
    <source>
        <strain evidence="2 3">CECT 5889</strain>
    </source>
</reference>
<dbReference type="EMBL" id="QJSU01000006">
    <property type="protein sequence ID" value="PYE38786.1"/>
    <property type="molecule type" value="Genomic_DNA"/>
</dbReference>
<protein>
    <submittedName>
        <fullName evidence="2">Uncharacterized protein</fullName>
    </submittedName>
</protein>
<comment type="caution">
    <text evidence="2">The sequence shown here is derived from an EMBL/GenBank/DDBJ whole genome shotgun (WGS) entry which is preliminary data.</text>
</comment>
<feature type="transmembrane region" description="Helical" evidence="1">
    <location>
        <begin position="336"/>
        <end position="355"/>
    </location>
</feature>
<evidence type="ECO:0000256" key="1">
    <source>
        <dbReference type="SAM" id="Phobius"/>
    </source>
</evidence>
<dbReference type="RefSeq" id="WP_181416288.1">
    <property type="nucleotide sequence ID" value="NZ_QJSU01000006.1"/>
</dbReference>
<evidence type="ECO:0000313" key="2">
    <source>
        <dbReference type="EMBL" id="PYE38786.1"/>
    </source>
</evidence>
<keyword evidence="1" id="KW-1133">Transmembrane helix</keyword>
<name>A0A2V4UQF7_9GAMM</name>
<proteinExistence type="predicted"/>
<evidence type="ECO:0000313" key="3">
    <source>
        <dbReference type="Proteomes" id="UP000247746"/>
    </source>
</evidence>
<sequence length="437" mass="50023">MDKYIIRPQEIYLLERYSSPAYFKEMRDAFAHMLEAAEQALELFMGDLPSDYRSRPINRQPDIVWGERVLPSLRSTLDSLNVGYQELLKGDLAAIRYGGNVESDFRAINMDYDIDWMPEQQQLDYDKWERQASLRAFNMKITSYFGWCLYGLIENYSIESRGPLNPPESWPIYCLNLQYTVKTDEVVPVAGVYIPNRADASAQVLLDGMLANEAHVGYDPDTTHAVDDAPVTWILVERIANSGGGSSAVSEYSSCEADNPCPQTGCWWSPASQELQHFEAGNIMPDMTIDMWQTIWYFNETNPMDIQPTTNYMQKKRVKRLKGYQLFNVDPSLNNYVKYAFLTIAIVDVSIFLFVEQTCGAVIHRQLLHAIYMQILCLFMFADSKWMIALARVVNRQLATMKVAAFFIMLGSFYLFFLATKGVAFQNALKWCGSLAQ</sequence>
<keyword evidence="1" id="KW-0472">Membrane</keyword>
<feature type="transmembrane region" description="Helical" evidence="1">
    <location>
        <begin position="400"/>
        <end position="420"/>
    </location>
</feature>
<accession>A0A2V4UQF7</accession>
<organism evidence="2 3">
    <name type="scientific">Psychrobacter fozii</name>
    <dbReference type="NCBI Taxonomy" id="198480"/>
    <lineage>
        <taxon>Bacteria</taxon>
        <taxon>Pseudomonadati</taxon>
        <taxon>Pseudomonadota</taxon>
        <taxon>Gammaproteobacteria</taxon>
        <taxon>Moraxellales</taxon>
        <taxon>Moraxellaceae</taxon>
        <taxon>Psychrobacter</taxon>
    </lineage>
</organism>
<keyword evidence="3" id="KW-1185">Reference proteome</keyword>
<keyword evidence="1" id="KW-0812">Transmembrane</keyword>
<gene>
    <name evidence="2" type="ORF">DFP82_106191</name>
</gene>
<dbReference type="Proteomes" id="UP000247746">
    <property type="component" value="Unassembled WGS sequence"/>
</dbReference>
<feature type="transmembrane region" description="Helical" evidence="1">
    <location>
        <begin position="367"/>
        <end position="388"/>
    </location>
</feature>
<dbReference type="AlphaFoldDB" id="A0A2V4UQF7"/>